<evidence type="ECO:0000313" key="1">
    <source>
        <dbReference type="EMBL" id="KAF1392169.1"/>
    </source>
</evidence>
<dbReference type="PROSITE" id="PS51257">
    <property type="entry name" value="PROKAR_LIPOPROTEIN"/>
    <property type="match status" value="1"/>
</dbReference>
<dbReference type="InterPro" id="IPR004244">
    <property type="entry name" value="Transposase_22"/>
</dbReference>
<comment type="caution">
    <text evidence="1">The sequence shown here is derived from an EMBL/GenBank/DDBJ whole genome shotgun (WGS) entry which is preliminary data.</text>
</comment>
<evidence type="ECO:0008006" key="3">
    <source>
        <dbReference type="Google" id="ProtNLM"/>
    </source>
</evidence>
<sequence>MWDRIQALENHSKRNNVRLIGLKETFGTNGTLLGCFHKILTEGLGLRADAELEIERAHRLLAPMPDPEQPPRPVLIRFLRQPARDKVIAAAKEKRGFVWEGCQLSVFPDMTKELAEKRKTFTSVKRNLQEREVRYALAYPATLRFKWRGKNVSFTTATEAEKYINYNDQGNDKHPTREMSGCMCRWKSYIHVMNTDVGRGRSVY</sequence>
<evidence type="ECO:0000313" key="2">
    <source>
        <dbReference type="Proteomes" id="UP000465112"/>
    </source>
</evidence>
<gene>
    <name evidence="1" type="ORF">PFLUV_G00049770</name>
</gene>
<organism evidence="1 2">
    <name type="scientific">Perca fluviatilis</name>
    <name type="common">European perch</name>
    <dbReference type="NCBI Taxonomy" id="8168"/>
    <lineage>
        <taxon>Eukaryota</taxon>
        <taxon>Metazoa</taxon>
        <taxon>Chordata</taxon>
        <taxon>Craniata</taxon>
        <taxon>Vertebrata</taxon>
        <taxon>Euteleostomi</taxon>
        <taxon>Actinopterygii</taxon>
        <taxon>Neopterygii</taxon>
        <taxon>Teleostei</taxon>
        <taxon>Neoteleostei</taxon>
        <taxon>Acanthomorphata</taxon>
        <taxon>Eupercaria</taxon>
        <taxon>Perciformes</taxon>
        <taxon>Percoidei</taxon>
        <taxon>Percidae</taxon>
        <taxon>Percinae</taxon>
        <taxon>Perca</taxon>
    </lineage>
</organism>
<dbReference type="Proteomes" id="UP000465112">
    <property type="component" value="Chromosome 4"/>
</dbReference>
<dbReference type="Gene3D" id="3.30.70.1820">
    <property type="entry name" value="L1 transposable element, RRM domain"/>
    <property type="match status" value="1"/>
</dbReference>
<dbReference type="InterPro" id="IPR042566">
    <property type="entry name" value="L1_C"/>
</dbReference>
<dbReference type="AlphaFoldDB" id="A0A6A5FJ15"/>
<protein>
    <recommendedName>
        <fullName evidence="3">L1 transposable element RRM domain-containing protein</fullName>
    </recommendedName>
</protein>
<dbReference type="PANTHER" id="PTHR11505">
    <property type="entry name" value="L1 TRANSPOSABLE ELEMENT-RELATED"/>
    <property type="match status" value="1"/>
</dbReference>
<reference evidence="1 2" key="1">
    <citation type="submission" date="2019-06" db="EMBL/GenBank/DDBJ databases">
        <title>A chromosome-scale genome assembly of the European perch, Perca fluviatilis.</title>
        <authorList>
            <person name="Roques C."/>
            <person name="Zahm M."/>
            <person name="Cabau C."/>
            <person name="Klopp C."/>
            <person name="Bouchez O."/>
            <person name="Donnadieu C."/>
            <person name="Kuhl H."/>
            <person name="Gislard M."/>
            <person name="Guendouz S."/>
            <person name="Journot L."/>
            <person name="Haffray P."/>
            <person name="Bestin A."/>
            <person name="Morvezen R."/>
            <person name="Feron R."/>
            <person name="Wen M."/>
            <person name="Jouanno E."/>
            <person name="Herpin A."/>
            <person name="Schartl M."/>
            <person name="Postlethwait J."/>
            <person name="Schaerlinger B."/>
            <person name="Chardard D."/>
            <person name="Lecocq T."/>
            <person name="Poncet C."/>
            <person name="Jaffrelo L."/>
            <person name="Lampietro C."/>
            <person name="Guiguen Y."/>
        </authorList>
    </citation>
    <scope>NUCLEOTIDE SEQUENCE [LARGE SCALE GENOMIC DNA]</scope>
    <source>
        <tissue evidence="1">Blood</tissue>
    </source>
</reference>
<accession>A0A6A5FJ15</accession>
<keyword evidence="2" id="KW-1185">Reference proteome</keyword>
<proteinExistence type="predicted"/>
<dbReference type="EMBL" id="VHII01000004">
    <property type="protein sequence ID" value="KAF1392169.1"/>
    <property type="molecule type" value="Genomic_DNA"/>
</dbReference>
<name>A0A6A5FJ15_PERFL</name>
<dbReference type="Gene3D" id="3.30.250.20">
    <property type="entry name" value="L1 transposable element, C-terminal domain"/>
    <property type="match status" value="1"/>
</dbReference>